<proteinExistence type="predicted"/>
<dbReference type="GO" id="GO:0000407">
    <property type="term" value="C:phagophore assembly site"/>
    <property type="evidence" value="ECO:0007669"/>
    <property type="project" value="TreeGrafter"/>
</dbReference>
<accession>A0A8S1KDG5</accession>
<evidence type="ECO:0000259" key="7">
    <source>
        <dbReference type="PROSITE" id="PS50011"/>
    </source>
</evidence>
<dbReference type="GO" id="GO:0004674">
    <property type="term" value="F:protein serine/threonine kinase activity"/>
    <property type="evidence" value="ECO:0007669"/>
    <property type="project" value="InterPro"/>
</dbReference>
<dbReference type="PANTHER" id="PTHR24348">
    <property type="entry name" value="SERINE/THREONINE-PROTEIN KINASE UNC-51-RELATED"/>
    <property type="match status" value="1"/>
</dbReference>
<dbReference type="OrthoDB" id="5584477at2759"/>
<dbReference type="GO" id="GO:0016020">
    <property type="term" value="C:membrane"/>
    <property type="evidence" value="ECO:0007669"/>
    <property type="project" value="TreeGrafter"/>
</dbReference>
<evidence type="ECO:0000256" key="5">
    <source>
        <dbReference type="PROSITE-ProRule" id="PRU10141"/>
    </source>
</evidence>
<evidence type="ECO:0000256" key="2">
    <source>
        <dbReference type="ARBA" id="ARBA00022741"/>
    </source>
</evidence>
<evidence type="ECO:0000256" key="1">
    <source>
        <dbReference type="ARBA" id="ARBA00022679"/>
    </source>
</evidence>
<dbReference type="GO" id="GO:0010506">
    <property type="term" value="P:regulation of autophagy"/>
    <property type="evidence" value="ECO:0007669"/>
    <property type="project" value="InterPro"/>
</dbReference>
<dbReference type="InterPro" id="IPR000719">
    <property type="entry name" value="Prot_kinase_dom"/>
</dbReference>
<dbReference type="InterPro" id="IPR017441">
    <property type="entry name" value="Protein_kinase_ATP_BS"/>
</dbReference>
<dbReference type="PROSITE" id="PS00107">
    <property type="entry name" value="PROTEIN_KINASE_ATP"/>
    <property type="match status" value="1"/>
</dbReference>
<dbReference type="GO" id="GO:0000045">
    <property type="term" value="P:autophagosome assembly"/>
    <property type="evidence" value="ECO:0007669"/>
    <property type="project" value="TreeGrafter"/>
</dbReference>
<dbReference type="InterPro" id="IPR045269">
    <property type="entry name" value="Atg1-like"/>
</dbReference>
<dbReference type="PROSITE" id="PS50011">
    <property type="entry name" value="PROTEIN_KINASE_DOM"/>
    <property type="match status" value="1"/>
</dbReference>
<evidence type="ECO:0000313" key="8">
    <source>
        <dbReference type="EMBL" id="CAD8052697.1"/>
    </source>
</evidence>
<dbReference type="AlphaFoldDB" id="A0A8S1KDG5"/>
<evidence type="ECO:0000256" key="4">
    <source>
        <dbReference type="ARBA" id="ARBA00022840"/>
    </source>
</evidence>
<dbReference type="EMBL" id="CAJJDN010000006">
    <property type="protein sequence ID" value="CAD8052697.1"/>
    <property type="molecule type" value="Genomic_DNA"/>
</dbReference>
<dbReference type="PANTHER" id="PTHR24348:SF22">
    <property type="entry name" value="NON-SPECIFIC SERINE_THREONINE PROTEIN KINASE"/>
    <property type="match status" value="1"/>
</dbReference>
<evidence type="ECO:0000313" key="9">
    <source>
        <dbReference type="Proteomes" id="UP000692954"/>
    </source>
</evidence>
<evidence type="ECO:0000256" key="6">
    <source>
        <dbReference type="SAM" id="Coils"/>
    </source>
</evidence>
<protein>
    <recommendedName>
        <fullName evidence="7">Protein kinase domain-containing protein</fullName>
    </recommendedName>
</protein>
<feature type="domain" description="Protein kinase" evidence="7">
    <location>
        <begin position="21"/>
        <end position="308"/>
    </location>
</feature>
<keyword evidence="1" id="KW-0808">Transferase</keyword>
<keyword evidence="9" id="KW-1185">Reference proteome</keyword>
<dbReference type="GO" id="GO:0005524">
    <property type="term" value="F:ATP binding"/>
    <property type="evidence" value="ECO:0007669"/>
    <property type="project" value="UniProtKB-UniRule"/>
</dbReference>
<keyword evidence="6" id="KW-0175">Coiled coil</keyword>
<feature type="binding site" evidence="5">
    <location>
        <position position="59"/>
    </location>
    <ligand>
        <name>ATP</name>
        <dbReference type="ChEBI" id="CHEBI:30616"/>
    </ligand>
</feature>
<name>A0A8S1KDG5_9CILI</name>
<organism evidence="8 9">
    <name type="scientific">Paramecium sonneborni</name>
    <dbReference type="NCBI Taxonomy" id="65129"/>
    <lineage>
        <taxon>Eukaryota</taxon>
        <taxon>Sar</taxon>
        <taxon>Alveolata</taxon>
        <taxon>Ciliophora</taxon>
        <taxon>Intramacronucleata</taxon>
        <taxon>Oligohymenophorea</taxon>
        <taxon>Peniculida</taxon>
        <taxon>Parameciidae</taxon>
        <taxon>Paramecium</taxon>
    </lineage>
</organism>
<dbReference type="GO" id="GO:0005776">
    <property type="term" value="C:autophagosome"/>
    <property type="evidence" value="ECO:0007669"/>
    <property type="project" value="TreeGrafter"/>
</dbReference>
<dbReference type="Proteomes" id="UP000692954">
    <property type="component" value="Unassembled WGS sequence"/>
</dbReference>
<keyword evidence="4 5" id="KW-0067">ATP-binding</keyword>
<evidence type="ECO:0000256" key="3">
    <source>
        <dbReference type="ARBA" id="ARBA00022777"/>
    </source>
</evidence>
<keyword evidence="2 5" id="KW-0547">Nucleotide-binding</keyword>
<comment type="caution">
    <text evidence="8">The sequence shown here is derived from an EMBL/GenBank/DDBJ whole genome shotgun (WGS) entry which is preliminary data.</text>
</comment>
<dbReference type="GO" id="GO:0005829">
    <property type="term" value="C:cytosol"/>
    <property type="evidence" value="ECO:0007669"/>
    <property type="project" value="TreeGrafter"/>
</dbReference>
<dbReference type="Pfam" id="PF00069">
    <property type="entry name" value="Pkinase"/>
    <property type="match status" value="1"/>
</dbReference>
<gene>
    <name evidence="8" type="ORF">PSON_ATCC_30995.1.T0060586</name>
</gene>
<keyword evidence="3" id="KW-0418">Kinase</keyword>
<reference evidence="8" key="1">
    <citation type="submission" date="2021-01" db="EMBL/GenBank/DDBJ databases">
        <authorList>
            <consortium name="Genoscope - CEA"/>
            <person name="William W."/>
        </authorList>
    </citation>
    <scope>NUCLEOTIDE SEQUENCE</scope>
</reference>
<sequence length="538" mass="64448">MSLFYQGWLAEIIDVKIDKIYDKEVILGEGGYGIVYRGKMWIKNINNTKEIQEVPIAIKRIYIASQNKNGKNPLENIKRELSVYQQIKSKNIVQLYGTQQIDKYYDLYLELCDGSLLDCIIDKNEDTPLQEMQALKYFKEIVDTLILLKQSSYQRSNNKIMNHLYHRDINVKNVLYKKFQVKNRIKICDFGISYYQTDINKNNLEMSLRTGTINFMSPENLQLENYDLEKNDTWGLGILLFCLLFGYQFYNRNQPKFQPQSKDDHLSLIKNSKFSSQAKELLIGLLQKDPKLRIGYSQIKSTSCYRMFQQSTLMKGHTINKFLNHRLEIQFEQLTKIFLDLKENLFLLIPIDLLLMLFYFYEDWIYKQCDYYSGYYLINDSEEFYTSQINCRINYCKIPIILQKQYEFFQSVKQSIPTQDKILLFWRNITRSNIKKIYTSDEKLYYINFLNEILDQLSLQLSHFSKQTLNLQDKILKEKLSEKKEKLNQKLQKLKQQEKEKEIEYEKLSELIVDSEKFLFWKIHKNYDSSLKQFIQQN</sequence>
<feature type="coiled-coil region" evidence="6">
    <location>
        <begin position="477"/>
        <end position="511"/>
    </location>
</feature>